<protein>
    <submittedName>
        <fullName evidence="2">Uncharacterized protein</fullName>
    </submittedName>
</protein>
<accession>A0A8H6IU95</accession>
<sequence length="288" mass="31565">MQQQAPDNHHSQPVGTGIDYTGPTTCTIEMMSMSLSLWENAQRLHAQHRIFLEILWTTSWWVPLLLPAYGRMRTSTFAKYAKLPYASLGVHLLLGSAVLSRYYFLYATTGASPVPDIVDLVLGLAFAASSLQMSAHVHMGFLPVVRGTFQCMAIQQAAATALGYAYGDAGWHRAAVKILDAFVWVRWLAHYAPLLQGFRTYGARFTAAVFVSLPLCLWEGAYPAGTPAFIALLSVLLAVDKWASRKLDGKPGPFPRALAHCGFVTVQPKHRENAEADAEVDAAGVKQE</sequence>
<feature type="transmembrane region" description="Helical" evidence="1">
    <location>
        <begin position="117"/>
        <end position="135"/>
    </location>
</feature>
<dbReference type="Proteomes" id="UP000652219">
    <property type="component" value="Unassembled WGS sequence"/>
</dbReference>
<proteinExistence type="predicted"/>
<keyword evidence="1" id="KW-0812">Transmembrane</keyword>
<feature type="transmembrane region" description="Helical" evidence="1">
    <location>
        <begin position="85"/>
        <end position="105"/>
    </location>
</feature>
<dbReference type="AlphaFoldDB" id="A0A8H6IU95"/>
<evidence type="ECO:0000313" key="3">
    <source>
        <dbReference type="Proteomes" id="UP000652219"/>
    </source>
</evidence>
<gene>
    <name evidence="2" type="ORF">CSOJ01_12974</name>
</gene>
<reference evidence="2 3" key="1">
    <citation type="journal article" date="2020" name="Phytopathology">
        <title>Genome Sequence Resources of Colletotrichum truncatum, C. plurivorum, C. musicola, and C. sojae: Four Species Pathogenic to Soybean (Glycine max).</title>
        <authorList>
            <person name="Rogerio F."/>
            <person name="Boufleur T.R."/>
            <person name="Ciampi-Guillardi M."/>
            <person name="Sukno S.A."/>
            <person name="Thon M.R."/>
            <person name="Massola Junior N.S."/>
            <person name="Baroncelli R."/>
        </authorList>
    </citation>
    <scope>NUCLEOTIDE SEQUENCE [LARGE SCALE GENOMIC DNA]</scope>
    <source>
        <strain evidence="2 3">LFN0009</strain>
    </source>
</reference>
<dbReference type="EMBL" id="WIGN01000354">
    <property type="protein sequence ID" value="KAF6797526.1"/>
    <property type="molecule type" value="Genomic_DNA"/>
</dbReference>
<name>A0A8H6IU95_9PEZI</name>
<keyword evidence="3" id="KW-1185">Reference proteome</keyword>
<evidence type="ECO:0000256" key="1">
    <source>
        <dbReference type="SAM" id="Phobius"/>
    </source>
</evidence>
<organism evidence="2 3">
    <name type="scientific">Colletotrichum sojae</name>
    <dbReference type="NCBI Taxonomy" id="2175907"/>
    <lineage>
        <taxon>Eukaryota</taxon>
        <taxon>Fungi</taxon>
        <taxon>Dikarya</taxon>
        <taxon>Ascomycota</taxon>
        <taxon>Pezizomycotina</taxon>
        <taxon>Sordariomycetes</taxon>
        <taxon>Hypocreomycetidae</taxon>
        <taxon>Glomerellales</taxon>
        <taxon>Glomerellaceae</taxon>
        <taxon>Colletotrichum</taxon>
        <taxon>Colletotrichum orchidearum species complex</taxon>
    </lineage>
</organism>
<keyword evidence="1" id="KW-0472">Membrane</keyword>
<comment type="caution">
    <text evidence="2">The sequence shown here is derived from an EMBL/GenBank/DDBJ whole genome shotgun (WGS) entry which is preliminary data.</text>
</comment>
<keyword evidence="1" id="KW-1133">Transmembrane helix</keyword>
<evidence type="ECO:0000313" key="2">
    <source>
        <dbReference type="EMBL" id="KAF6797526.1"/>
    </source>
</evidence>